<dbReference type="Gene3D" id="3.30.2020.30">
    <property type="match status" value="1"/>
</dbReference>
<dbReference type="Pfam" id="PF06155">
    <property type="entry name" value="GBBH-like_N"/>
    <property type="match status" value="1"/>
</dbReference>
<accession>A0A5S9IL69</accession>
<name>A0A5S9IL69_UABAM</name>
<sequence length="112" mass="13012">MNEKAAIPREVTRANEHDIKIIWGDNHESVFIARELRLRCQCAQCVEEMTGRKLLDPSTVPLDVKPDEIKLVGRYAIQIWWSDGHSSGIFPFVFLRKLDAEMKKLESQKFEI</sequence>
<dbReference type="InterPro" id="IPR010376">
    <property type="entry name" value="GBBH-like_N"/>
</dbReference>
<evidence type="ECO:0000313" key="4">
    <source>
        <dbReference type="EMBL" id="BBM83547.1"/>
    </source>
</evidence>
<dbReference type="GO" id="GO:0046872">
    <property type="term" value="F:metal ion binding"/>
    <property type="evidence" value="ECO:0007669"/>
    <property type="project" value="UniProtKB-KW"/>
</dbReference>
<dbReference type="PANTHER" id="PTHR35303">
    <property type="entry name" value="OS02G0197800 PROTEIN"/>
    <property type="match status" value="1"/>
</dbReference>
<keyword evidence="5" id="KW-1185">Reference proteome</keyword>
<organism evidence="4 5">
    <name type="scientific">Uabimicrobium amorphum</name>
    <dbReference type="NCBI Taxonomy" id="2596890"/>
    <lineage>
        <taxon>Bacteria</taxon>
        <taxon>Pseudomonadati</taxon>
        <taxon>Planctomycetota</taxon>
        <taxon>Candidatus Uabimicrobiia</taxon>
        <taxon>Candidatus Uabimicrobiales</taxon>
        <taxon>Candidatus Uabimicrobiaceae</taxon>
        <taxon>Candidatus Uabimicrobium</taxon>
    </lineage>
</organism>
<gene>
    <name evidence="4" type="ORF">UABAM_01899</name>
</gene>
<dbReference type="KEGG" id="uam:UABAM_01899"/>
<evidence type="ECO:0000256" key="1">
    <source>
        <dbReference type="ARBA" id="ARBA00022723"/>
    </source>
</evidence>
<evidence type="ECO:0000313" key="5">
    <source>
        <dbReference type="Proteomes" id="UP000326354"/>
    </source>
</evidence>
<protein>
    <recommendedName>
        <fullName evidence="3">Gamma-butyrobetaine hydroxylase-like N-terminal domain-containing protein</fullName>
    </recommendedName>
</protein>
<evidence type="ECO:0000256" key="2">
    <source>
        <dbReference type="ARBA" id="ARBA00023004"/>
    </source>
</evidence>
<dbReference type="AlphaFoldDB" id="A0A5S9IL69"/>
<dbReference type="Proteomes" id="UP000326354">
    <property type="component" value="Chromosome"/>
</dbReference>
<dbReference type="InterPro" id="IPR038492">
    <property type="entry name" value="GBBH-like_N_sf"/>
</dbReference>
<keyword evidence="1" id="KW-0479">Metal-binding</keyword>
<proteinExistence type="predicted"/>
<dbReference type="EMBL" id="AP019860">
    <property type="protein sequence ID" value="BBM83547.1"/>
    <property type="molecule type" value="Genomic_DNA"/>
</dbReference>
<keyword evidence="2" id="KW-0408">Iron</keyword>
<evidence type="ECO:0000259" key="3">
    <source>
        <dbReference type="Pfam" id="PF06155"/>
    </source>
</evidence>
<feature type="domain" description="Gamma-butyrobetaine hydroxylase-like N-terminal" evidence="3">
    <location>
        <begin position="14"/>
        <end position="96"/>
    </location>
</feature>
<dbReference type="RefSeq" id="WP_229759376.1">
    <property type="nucleotide sequence ID" value="NZ_AP019860.1"/>
</dbReference>
<reference evidence="4 5" key="1">
    <citation type="submission" date="2019-08" db="EMBL/GenBank/DDBJ databases">
        <title>Complete genome sequence of Candidatus Uab amorphum.</title>
        <authorList>
            <person name="Shiratori T."/>
            <person name="Suzuki S."/>
            <person name="Kakizawa Y."/>
            <person name="Ishida K."/>
        </authorList>
    </citation>
    <scope>NUCLEOTIDE SEQUENCE [LARGE SCALE GENOMIC DNA]</scope>
    <source>
        <strain evidence="4 5">SRT547</strain>
    </source>
</reference>